<sequence length="272" mass="28988">MWKLIAPALVLFAGLHATAAYTDGTTRCWKSSAKASAKTDTITADVLGATTLLQAAEGRDCPFQVTLDAPTTITRGQSVVLNWSIAFDFANLGSDAFDADHLFLPEYESNPTVFQLVHSTIQVCNATTVDSCNPLSNSTARSVVPSKFDILFAGSRTTFSTNVSFQEARDFYLVAVVSIPSGSGRKTLVQFDSAAFRRVQVSTAADIPTPDINSSPSKSNSNTTTLACSVAGGVVVLAAAAAFVIFRQRRQHQQQGTQTYVAVETPPAYQST</sequence>
<evidence type="ECO:0000313" key="3">
    <source>
        <dbReference type="EMBL" id="KAF0745629.1"/>
    </source>
</evidence>
<keyword evidence="1" id="KW-0472">Membrane</keyword>
<accession>A0A6G0XY08</accession>
<reference evidence="3 4" key="1">
    <citation type="submission" date="2019-07" db="EMBL/GenBank/DDBJ databases">
        <title>Genomics analysis of Aphanomyces spp. identifies a new class of oomycete effector associated with host adaptation.</title>
        <authorList>
            <person name="Gaulin E."/>
        </authorList>
    </citation>
    <scope>NUCLEOTIDE SEQUENCE [LARGE SCALE GENOMIC DNA]</scope>
    <source>
        <strain evidence="3 4">ATCC 201684</strain>
    </source>
</reference>
<keyword evidence="2" id="KW-0732">Signal</keyword>
<evidence type="ECO:0000256" key="2">
    <source>
        <dbReference type="SAM" id="SignalP"/>
    </source>
</evidence>
<feature type="transmembrane region" description="Helical" evidence="1">
    <location>
        <begin position="224"/>
        <end position="246"/>
    </location>
</feature>
<protein>
    <submittedName>
        <fullName evidence="3">Uncharacterized protein</fullName>
    </submittedName>
</protein>
<proteinExistence type="predicted"/>
<dbReference type="EMBL" id="VJMJ01000001">
    <property type="protein sequence ID" value="KAF0745629.1"/>
    <property type="molecule type" value="Genomic_DNA"/>
</dbReference>
<feature type="signal peptide" evidence="2">
    <location>
        <begin position="1"/>
        <end position="20"/>
    </location>
</feature>
<name>A0A6G0XY08_9STRA</name>
<dbReference type="VEuPathDB" id="FungiDB:AeMF1_011468"/>
<dbReference type="Proteomes" id="UP000481153">
    <property type="component" value="Unassembled WGS sequence"/>
</dbReference>
<evidence type="ECO:0000313" key="4">
    <source>
        <dbReference type="Proteomes" id="UP000481153"/>
    </source>
</evidence>
<organism evidence="3 4">
    <name type="scientific">Aphanomyces euteiches</name>
    <dbReference type="NCBI Taxonomy" id="100861"/>
    <lineage>
        <taxon>Eukaryota</taxon>
        <taxon>Sar</taxon>
        <taxon>Stramenopiles</taxon>
        <taxon>Oomycota</taxon>
        <taxon>Saprolegniomycetes</taxon>
        <taxon>Saprolegniales</taxon>
        <taxon>Verrucalvaceae</taxon>
        <taxon>Aphanomyces</taxon>
    </lineage>
</organism>
<dbReference type="AlphaFoldDB" id="A0A6G0XY08"/>
<keyword evidence="1" id="KW-0812">Transmembrane</keyword>
<keyword evidence="4" id="KW-1185">Reference proteome</keyword>
<keyword evidence="1" id="KW-1133">Transmembrane helix</keyword>
<evidence type="ECO:0000256" key="1">
    <source>
        <dbReference type="SAM" id="Phobius"/>
    </source>
</evidence>
<gene>
    <name evidence="3" type="ORF">Ae201684_000082</name>
</gene>
<comment type="caution">
    <text evidence="3">The sequence shown here is derived from an EMBL/GenBank/DDBJ whole genome shotgun (WGS) entry which is preliminary data.</text>
</comment>
<feature type="chain" id="PRO_5026219932" evidence="2">
    <location>
        <begin position="21"/>
        <end position="272"/>
    </location>
</feature>